<organism evidence="5 6">
    <name type="scientific">Sphaeramia orbicularis</name>
    <name type="common">orbiculate cardinalfish</name>
    <dbReference type="NCBI Taxonomy" id="375764"/>
    <lineage>
        <taxon>Eukaryota</taxon>
        <taxon>Metazoa</taxon>
        <taxon>Chordata</taxon>
        <taxon>Craniata</taxon>
        <taxon>Vertebrata</taxon>
        <taxon>Euteleostomi</taxon>
        <taxon>Actinopterygii</taxon>
        <taxon>Neopterygii</taxon>
        <taxon>Teleostei</taxon>
        <taxon>Neoteleostei</taxon>
        <taxon>Acanthomorphata</taxon>
        <taxon>Gobiaria</taxon>
        <taxon>Kurtiformes</taxon>
        <taxon>Apogonoidei</taxon>
        <taxon>Apogonidae</taxon>
        <taxon>Apogoninae</taxon>
        <taxon>Sphaeramia</taxon>
    </lineage>
</organism>
<evidence type="ECO:0000259" key="4">
    <source>
        <dbReference type="PROSITE" id="PS50835"/>
    </source>
</evidence>
<dbReference type="SMART" id="SM00406">
    <property type="entry name" value="IGv"/>
    <property type="match status" value="1"/>
</dbReference>
<keyword evidence="2" id="KW-1064">Adaptive immunity</keyword>
<dbReference type="GO" id="GO:0005576">
    <property type="term" value="C:extracellular region"/>
    <property type="evidence" value="ECO:0007669"/>
    <property type="project" value="UniProtKB-ARBA"/>
</dbReference>
<accession>A0A672Y3X4</accession>
<proteinExistence type="predicted"/>
<evidence type="ECO:0000256" key="3">
    <source>
        <dbReference type="ARBA" id="ARBA00043265"/>
    </source>
</evidence>
<dbReference type="InterPro" id="IPR013106">
    <property type="entry name" value="Ig_V-set"/>
</dbReference>
<dbReference type="Proteomes" id="UP000472271">
    <property type="component" value="Chromosome 8"/>
</dbReference>
<evidence type="ECO:0000313" key="5">
    <source>
        <dbReference type="Ensembl" id="ENSSORP00005000558.1"/>
    </source>
</evidence>
<dbReference type="InParanoid" id="A0A672Y3X4"/>
<reference evidence="5" key="1">
    <citation type="submission" date="2019-06" db="EMBL/GenBank/DDBJ databases">
        <authorList>
            <consortium name="Wellcome Sanger Institute Data Sharing"/>
        </authorList>
    </citation>
    <scope>NUCLEOTIDE SEQUENCE [LARGE SCALE GENOMIC DNA]</scope>
</reference>
<evidence type="ECO:0000256" key="1">
    <source>
        <dbReference type="ARBA" id="ARBA00022859"/>
    </source>
</evidence>
<dbReference type="PROSITE" id="PS50835">
    <property type="entry name" value="IG_LIKE"/>
    <property type="match status" value="1"/>
</dbReference>
<name>A0A672Y3X4_9TELE</name>
<reference evidence="5" key="2">
    <citation type="submission" date="2025-08" db="UniProtKB">
        <authorList>
            <consortium name="Ensembl"/>
        </authorList>
    </citation>
    <scope>IDENTIFICATION</scope>
</reference>
<dbReference type="Ensembl" id="ENSSORT00005000584.1">
    <property type="protein sequence ID" value="ENSSORP00005000558.1"/>
    <property type="gene ID" value="ENSSORG00005000388.1"/>
</dbReference>
<dbReference type="GO" id="GO:0002250">
    <property type="term" value="P:adaptive immune response"/>
    <property type="evidence" value="ECO:0007669"/>
    <property type="project" value="UniProtKB-KW"/>
</dbReference>
<dbReference type="AlphaFoldDB" id="A0A672Y3X4"/>
<keyword evidence="1" id="KW-0391">Immunity</keyword>
<reference evidence="5" key="3">
    <citation type="submission" date="2025-09" db="UniProtKB">
        <authorList>
            <consortium name="Ensembl"/>
        </authorList>
    </citation>
    <scope>IDENTIFICATION</scope>
</reference>
<evidence type="ECO:0000256" key="2">
    <source>
        <dbReference type="ARBA" id="ARBA00023130"/>
    </source>
</evidence>
<dbReference type="GO" id="GO:0019814">
    <property type="term" value="C:immunoglobulin complex"/>
    <property type="evidence" value="ECO:0007669"/>
    <property type="project" value="UniProtKB-KW"/>
</dbReference>
<dbReference type="InterPro" id="IPR003599">
    <property type="entry name" value="Ig_sub"/>
</dbReference>
<protein>
    <recommendedName>
        <fullName evidence="4">Ig-like domain-containing protein</fullName>
    </recommendedName>
</protein>
<dbReference type="PANTHER" id="PTHR23266">
    <property type="entry name" value="IMMUNOGLOBULIN HEAVY CHAIN"/>
    <property type="match status" value="1"/>
</dbReference>
<dbReference type="InterPro" id="IPR007110">
    <property type="entry name" value="Ig-like_dom"/>
</dbReference>
<dbReference type="SUPFAM" id="SSF48726">
    <property type="entry name" value="Immunoglobulin"/>
    <property type="match status" value="1"/>
</dbReference>
<feature type="domain" description="Ig-like" evidence="4">
    <location>
        <begin position="13"/>
        <end position="114"/>
    </location>
</feature>
<dbReference type="Pfam" id="PF07686">
    <property type="entry name" value="V-set"/>
    <property type="match status" value="1"/>
</dbReference>
<evidence type="ECO:0000313" key="6">
    <source>
        <dbReference type="Proteomes" id="UP000472271"/>
    </source>
</evidence>
<dbReference type="InterPro" id="IPR050199">
    <property type="entry name" value="IgHV"/>
</dbReference>
<dbReference type="InterPro" id="IPR013783">
    <property type="entry name" value="Ig-like_fold"/>
</dbReference>
<dbReference type="InterPro" id="IPR036179">
    <property type="entry name" value="Ig-like_dom_sf"/>
</dbReference>
<dbReference type="SMART" id="SM00409">
    <property type="entry name" value="IG"/>
    <property type="match status" value="1"/>
</dbReference>
<keyword evidence="3" id="KW-1280">Immunoglobulin</keyword>
<dbReference type="Gene3D" id="2.60.40.10">
    <property type="entry name" value="Immunoglobulins"/>
    <property type="match status" value="1"/>
</dbReference>
<keyword evidence="6" id="KW-1185">Reference proteome</keyword>
<sequence length="179" mass="20196">MLKPLLKVQLPQETVSLSCRGAGFSFDQRGMHWIKQSEGKAMEWLGLIYYDASKTIYAASVQGRIEITRDNSNKMVYLRLSNLKPEDSAVYYCAAAHTVVCVNIKASQKPQKIYLYKILQRAADLKLFTSTKEVMFLFCQGLFVCLSVCLSVSVQHNSKSYGQILMKFSGFVGNGIRKK</sequence>